<dbReference type="Pfam" id="PF07510">
    <property type="entry name" value="GmrSD_C"/>
    <property type="match status" value="1"/>
</dbReference>
<dbReference type="Pfam" id="PF08867">
    <property type="entry name" value="FRG"/>
    <property type="match status" value="1"/>
</dbReference>
<dbReference type="OrthoDB" id="9798761at2"/>
<dbReference type="AlphaFoldDB" id="A0A6N8JL09"/>
<name>A0A6N8JL09_9BACT</name>
<evidence type="ECO:0000313" key="2">
    <source>
        <dbReference type="EMBL" id="MVT44852.1"/>
    </source>
</evidence>
<dbReference type="Proteomes" id="UP000468388">
    <property type="component" value="Unassembled WGS sequence"/>
</dbReference>
<organism evidence="2 3">
    <name type="scientific">Chitinophaga oryziterrae</name>
    <dbReference type="NCBI Taxonomy" id="1031224"/>
    <lineage>
        <taxon>Bacteria</taxon>
        <taxon>Pseudomonadati</taxon>
        <taxon>Bacteroidota</taxon>
        <taxon>Chitinophagia</taxon>
        <taxon>Chitinophagales</taxon>
        <taxon>Chitinophagaceae</taxon>
        <taxon>Chitinophaga</taxon>
    </lineage>
</organism>
<comment type="caution">
    <text evidence="2">The sequence shown here is derived from an EMBL/GenBank/DDBJ whole genome shotgun (WGS) entry which is preliminary data.</text>
</comment>
<dbReference type="InterPro" id="IPR004919">
    <property type="entry name" value="GmrSD_N"/>
</dbReference>
<dbReference type="InterPro" id="IPR014966">
    <property type="entry name" value="FRG-dom"/>
</dbReference>
<dbReference type="PANTHER" id="PTHR35149">
    <property type="entry name" value="SLL5132 PROTEIN"/>
    <property type="match status" value="1"/>
</dbReference>
<feature type="domain" description="FRG" evidence="1">
    <location>
        <begin position="642"/>
        <end position="762"/>
    </location>
</feature>
<evidence type="ECO:0000313" key="3">
    <source>
        <dbReference type="Proteomes" id="UP000468388"/>
    </source>
</evidence>
<evidence type="ECO:0000259" key="1">
    <source>
        <dbReference type="SMART" id="SM00901"/>
    </source>
</evidence>
<protein>
    <submittedName>
        <fullName evidence="2">DUF262 domain-containing protein</fullName>
    </submittedName>
</protein>
<keyword evidence="3" id="KW-1185">Reference proteome</keyword>
<sequence length="873" mass="101514">MVNNELEPEVLNVSSLLNNGSYIIPLYQRAYAWTNIEIEQLLNDILQRCTEDPQSKYFIGNLVVSKKSNGDYEIIDGQQRHTTLTLINLTVKHLFPNQPLVAKELNLNFEGRVPSGDLIEKYLISFDEIFAFDDRPGKTKSLANGIKDILHFFRVLNKNEAVEKVEKFISYLYDNVCVIRIPLPEKTNLNQYFEIMNNRGEQLEPHEILKATLLGTLKYKDENTRKAFAIAWDACSQMDRYIQTCFTGDIQTNIFGPSLNEIPKDYLMTTADTVTTIVEDSKNELMTILGEPYLYNADKKQDVSPETRYQSIINFPNFLLHVLRLHLSDDSVSLDDKRLLHEFGCDNKKKRALPNAINFINDLIYYRTIFDRYIIKREEEATGSTWKILKFIKGNYLNVFDNTQPIVMLQSMFQASFTSNNYKNWLQTVLALFKESPAKDEITFNSALLKISQDIFSQTSKNLENGTDTPIYLFNYLDFRLWQIYKALNDSTYDKSYVSDEVLIQIKENAGVFNNFRFRQNNSVEHVAPQRPDTDHNHHVHNLDNFGNLCLISRSSNSKYSNAVFESKKEYFEADVKENRVESLKQTLIFSHQKWKDNEILKHGGDMINILFKERIATSLQELVEYLKKEYPQKTIGRNNKPVPQFLYRGERTIDWTNSSTTYSRNLQGQPLFDDVNYLLTGQHPFLPYQYQEHSLYHFLREAIYDIGVVSKENYEAEIDVYLAGIFQHYGFDTNLLDLTDAMEIAASFAAWGNPGDIGQIMLLETQKIEGYYYELKGQFGHRALRQNAYGLLGTVNLDLKSKDFINGYQPKWFKFILTQQDKNKFTNNEMLNITDDPVVPLILEWWELIGEKDSKVSLEAKCYINKKIDSLR</sequence>
<dbReference type="Pfam" id="PF03235">
    <property type="entry name" value="GmrSD_N"/>
    <property type="match status" value="1"/>
</dbReference>
<dbReference type="RefSeq" id="WP_157303640.1">
    <property type="nucleotide sequence ID" value="NZ_BAAAZB010000005.1"/>
</dbReference>
<dbReference type="SMART" id="SM00901">
    <property type="entry name" value="FRG"/>
    <property type="match status" value="1"/>
</dbReference>
<proteinExistence type="predicted"/>
<gene>
    <name evidence="2" type="ORF">GO495_29945</name>
</gene>
<dbReference type="InterPro" id="IPR011089">
    <property type="entry name" value="GmrSD_C"/>
</dbReference>
<dbReference type="EMBL" id="WRXO01000013">
    <property type="protein sequence ID" value="MVT44852.1"/>
    <property type="molecule type" value="Genomic_DNA"/>
</dbReference>
<reference evidence="2 3" key="1">
    <citation type="submission" date="2019-12" db="EMBL/GenBank/DDBJ databases">
        <title>The draft genomic sequence of strain Chitinophaga oryziterrae JCM 16595.</title>
        <authorList>
            <person name="Zhang X."/>
        </authorList>
    </citation>
    <scope>NUCLEOTIDE SEQUENCE [LARGE SCALE GENOMIC DNA]</scope>
    <source>
        <strain evidence="2 3">JCM 16595</strain>
    </source>
</reference>
<dbReference type="PANTHER" id="PTHR35149:SF1">
    <property type="entry name" value="DUF5655 DOMAIN-CONTAINING PROTEIN"/>
    <property type="match status" value="1"/>
</dbReference>
<accession>A0A6N8JL09</accession>